<keyword evidence="3" id="KW-1185">Reference proteome</keyword>
<dbReference type="EMBL" id="LXQA010481426">
    <property type="protein sequence ID" value="MCI54568.1"/>
    <property type="molecule type" value="Genomic_DNA"/>
</dbReference>
<feature type="non-terminal residue" evidence="2">
    <location>
        <position position="73"/>
    </location>
</feature>
<name>A0A392T0D1_9FABA</name>
<evidence type="ECO:0000313" key="3">
    <source>
        <dbReference type="Proteomes" id="UP000265520"/>
    </source>
</evidence>
<evidence type="ECO:0000313" key="2">
    <source>
        <dbReference type="EMBL" id="MCI54568.1"/>
    </source>
</evidence>
<dbReference type="Proteomes" id="UP000265520">
    <property type="component" value="Unassembled WGS sequence"/>
</dbReference>
<proteinExistence type="predicted"/>
<dbReference type="AlphaFoldDB" id="A0A392T0D1"/>
<evidence type="ECO:0000256" key="1">
    <source>
        <dbReference type="SAM" id="MobiDB-lite"/>
    </source>
</evidence>
<organism evidence="2 3">
    <name type="scientific">Trifolium medium</name>
    <dbReference type="NCBI Taxonomy" id="97028"/>
    <lineage>
        <taxon>Eukaryota</taxon>
        <taxon>Viridiplantae</taxon>
        <taxon>Streptophyta</taxon>
        <taxon>Embryophyta</taxon>
        <taxon>Tracheophyta</taxon>
        <taxon>Spermatophyta</taxon>
        <taxon>Magnoliopsida</taxon>
        <taxon>eudicotyledons</taxon>
        <taxon>Gunneridae</taxon>
        <taxon>Pentapetalae</taxon>
        <taxon>rosids</taxon>
        <taxon>fabids</taxon>
        <taxon>Fabales</taxon>
        <taxon>Fabaceae</taxon>
        <taxon>Papilionoideae</taxon>
        <taxon>50 kb inversion clade</taxon>
        <taxon>NPAAA clade</taxon>
        <taxon>Hologalegina</taxon>
        <taxon>IRL clade</taxon>
        <taxon>Trifolieae</taxon>
        <taxon>Trifolium</taxon>
    </lineage>
</organism>
<feature type="region of interest" description="Disordered" evidence="1">
    <location>
        <begin position="53"/>
        <end position="73"/>
    </location>
</feature>
<comment type="caution">
    <text evidence="2">The sequence shown here is derived from an EMBL/GenBank/DDBJ whole genome shotgun (WGS) entry which is preliminary data.</text>
</comment>
<sequence length="73" mass="7741">MIIGLTEHTLSSSSNFLFIDPMVVLLNPPPVITSDLGKFSHDPSMWAVRCFSSPSSSGSQGGRKSSSLVMAKA</sequence>
<accession>A0A392T0D1</accession>
<feature type="compositionally biased region" description="Low complexity" evidence="1">
    <location>
        <begin position="53"/>
        <end position="67"/>
    </location>
</feature>
<reference evidence="2 3" key="1">
    <citation type="journal article" date="2018" name="Front. Plant Sci.">
        <title>Red Clover (Trifolium pratense) and Zigzag Clover (T. medium) - A Picture of Genomic Similarities and Differences.</title>
        <authorList>
            <person name="Dluhosova J."/>
            <person name="Istvanek J."/>
            <person name="Nedelnik J."/>
            <person name="Repkova J."/>
        </authorList>
    </citation>
    <scope>NUCLEOTIDE SEQUENCE [LARGE SCALE GENOMIC DNA]</scope>
    <source>
        <strain evidence="3">cv. 10/8</strain>
        <tissue evidence="2">Leaf</tissue>
    </source>
</reference>
<protein>
    <submittedName>
        <fullName evidence="2">Uncharacterized protein</fullName>
    </submittedName>
</protein>